<proteinExistence type="predicted"/>
<feature type="non-terminal residue" evidence="1">
    <location>
        <position position="80"/>
    </location>
</feature>
<accession>A0A1D6KKT2</accession>
<keyword evidence="1" id="KW-0689">Ribosomal protein</keyword>
<dbReference type="AlphaFoldDB" id="A0A1D6KKT2"/>
<dbReference type="EMBL" id="CM007647">
    <property type="protein sequence ID" value="ONM03514.1"/>
    <property type="molecule type" value="Genomic_DNA"/>
</dbReference>
<reference evidence="1" key="1">
    <citation type="submission" date="2015-12" db="EMBL/GenBank/DDBJ databases">
        <title>Update maize B73 reference genome by single molecule sequencing technologies.</title>
        <authorList>
            <consortium name="Maize Genome Sequencing Project"/>
            <person name="Ware D."/>
        </authorList>
    </citation>
    <scope>NUCLEOTIDE SEQUENCE [LARGE SCALE GENOMIC DNA]</scope>
    <source>
        <tissue evidence="1">Seedling</tissue>
    </source>
</reference>
<dbReference type="GO" id="GO:0005840">
    <property type="term" value="C:ribosome"/>
    <property type="evidence" value="ECO:0007669"/>
    <property type="project" value="UniProtKB-KW"/>
</dbReference>
<name>A0A1D6KKT2_MAIZE</name>
<evidence type="ECO:0000313" key="1">
    <source>
        <dbReference type="EMBL" id="ONM03514.1"/>
    </source>
</evidence>
<organism evidence="1">
    <name type="scientific">Zea mays</name>
    <name type="common">Maize</name>
    <dbReference type="NCBI Taxonomy" id="4577"/>
    <lineage>
        <taxon>Eukaryota</taxon>
        <taxon>Viridiplantae</taxon>
        <taxon>Streptophyta</taxon>
        <taxon>Embryophyta</taxon>
        <taxon>Tracheophyta</taxon>
        <taxon>Spermatophyta</taxon>
        <taxon>Magnoliopsida</taxon>
        <taxon>Liliopsida</taxon>
        <taxon>Poales</taxon>
        <taxon>Poaceae</taxon>
        <taxon>PACMAD clade</taxon>
        <taxon>Panicoideae</taxon>
        <taxon>Andropogonodae</taxon>
        <taxon>Andropogoneae</taxon>
        <taxon>Tripsacinae</taxon>
        <taxon>Zea</taxon>
    </lineage>
</organism>
<gene>
    <name evidence="1" type="ORF">ZEAMMB73_Zm00001d031701</name>
</gene>
<protein>
    <submittedName>
        <fullName evidence="1">60S ribosomal protein L38</fullName>
    </submittedName>
</protein>
<sequence length="80" mass="9092">MMGNSYEIRGTKLERPGGLIGYMATSGRTSRASLSLAEHAVYVVLDLKLLDMSVLDLWILNFWRNTNLPRSRTHLSVFSY</sequence>
<keyword evidence="1" id="KW-0687">Ribonucleoprotein</keyword>